<dbReference type="Proteomes" id="UP001492380">
    <property type="component" value="Unassembled WGS sequence"/>
</dbReference>
<organism evidence="2 3">
    <name type="scientific">Phyllosticta capitalensis</name>
    <dbReference type="NCBI Taxonomy" id="121624"/>
    <lineage>
        <taxon>Eukaryota</taxon>
        <taxon>Fungi</taxon>
        <taxon>Dikarya</taxon>
        <taxon>Ascomycota</taxon>
        <taxon>Pezizomycotina</taxon>
        <taxon>Dothideomycetes</taxon>
        <taxon>Dothideomycetes incertae sedis</taxon>
        <taxon>Botryosphaeriales</taxon>
        <taxon>Phyllostictaceae</taxon>
        <taxon>Phyllosticta</taxon>
    </lineage>
</organism>
<evidence type="ECO:0000256" key="1">
    <source>
        <dbReference type="SAM" id="Phobius"/>
    </source>
</evidence>
<sequence length="420" mass="45887">MVTTRRRCSSLSSMSLLTPPPQAVLKSPPLFKIWEVVTFAGIRESYRELKKRYTTIQSLFLLLILPSASGILRRVEENVISASTEEVAEVKRSLVKDFDMLAVAGAILAQVAMTALDLARLDSTHWTATGAFAVALVTGALTVVHSCLLQQRINSFVGPDDLKKWLSRCPNDVPNCDSEAGIDTRVAGHSRSFGKGSKKRASISAVFIINVPGLLLYYSVVSFLAGLGVYVVSSWVRKLDNFASPAEAFRVMILYIVTASLGVLILAVPVVLKMLESSEERRIKYQRKHSDFSNSSEMTTVPSSVSDLPLHSVRSADQRAARPGSFRGDLEGYAQREAPRSSLESATAAVERARNNLLCKNAGSQPTETQRDCFEKALVASIEAQQLATEALKALLIAFQNSGDDRAWKSTVDHPTHDTV</sequence>
<keyword evidence="1" id="KW-0812">Transmembrane</keyword>
<evidence type="ECO:0000313" key="2">
    <source>
        <dbReference type="EMBL" id="KAK8243913.1"/>
    </source>
</evidence>
<keyword evidence="1" id="KW-0472">Membrane</keyword>
<feature type="transmembrane region" description="Helical" evidence="1">
    <location>
        <begin position="125"/>
        <end position="144"/>
    </location>
</feature>
<reference evidence="2 3" key="1">
    <citation type="submission" date="2024-04" db="EMBL/GenBank/DDBJ databases">
        <title>Phyllosticta paracitricarpa is synonymous to the EU quarantine fungus P. citricarpa based on phylogenomic analyses.</title>
        <authorList>
            <consortium name="Lawrence Berkeley National Laboratory"/>
            <person name="Van Ingen-Buijs V.A."/>
            <person name="Van Westerhoven A.C."/>
            <person name="Haridas S."/>
            <person name="Skiadas P."/>
            <person name="Martin F."/>
            <person name="Groenewald J.Z."/>
            <person name="Crous P.W."/>
            <person name="Seidl M.F."/>
        </authorList>
    </citation>
    <scope>NUCLEOTIDE SEQUENCE [LARGE SCALE GENOMIC DNA]</scope>
    <source>
        <strain evidence="2 3">CBS 123374</strain>
    </source>
</reference>
<keyword evidence="1" id="KW-1133">Transmembrane helix</keyword>
<feature type="transmembrane region" description="Helical" evidence="1">
    <location>
        <begin position="252"/>
        <end position="272"/>
    </location>
</feature>
<dbReference type="EMBL" id="JBBWRZ010000002">
    <property type="protein sequence ID" value="KAK8243913.1"/>
    <property type="molecule type" value="Genomic_DNA"/>
</dbReference>
<protein>
    <submittedName>
        <fullName evidence="2">Uncharacterized protein</fullName>
    </submittedName>
</protein>
<proteinExistence type="predicted"/>
<name>A0ABR1YZY3_9PEZI</name>
<feature type="transmembrane region" description="Helical" evidence="1">
    <location>
        <begin position="205"/>
        <end position="232"/>
    </location>
</feature>
<gene>
    <name evidence="2" type="ORF">HDK90DRAFT_476123</name>
</gene>
<evidence type="ECO:0000313" key="3">
    <source>
        <dbReference type="Proteomes" id="UP001492380"/>
    </source>
</evidence>
<comment type="caution">
    <text evidence="2">The sequence shown here is derived from an EMBL/GenBank/DDBJ whole genome shotgun (WGS) entry which is preliminary data.</text>
</comment>
<keyword evidence="3" id="KW-1185">Reference proteome</keyword>
<feature type="transmembrane region" description="Helical" evidence="1">
    <location>
        <begin position="100"/>
        <end position="119"/>
    </location>
</feature>
<accession>A0ABR1YZY3</accession>